<evidence type="ECO:0000256" key="4">
    <source>
        <dbReference type="ARBA" id="ARBA00022561"/>
    </source>
</evidence>
<keyword evidence="4 6" id="KW-0167">Capsid protein</keyword>
<protein>
    <recommendedName>
        <fullName evidence="6">Capsid protein</fullName>
    </recommendedName>
</protein>
<evidence type="ECO:0000256" key="1">
    <source>
        <dbReference type="ARBA" id="ARBA00004328"/>
    </source>
</evidence>
<evidence type="ECO:0000256" key="5">
    <source>
        <dbReference type="ARBA" id="ARBA00022844"/>
    </source>
</evidence>
<sequence length="667" mass="80113">MPPFQRRNYYYRNWWNSRKRRNWNRRWRPRKTIRHRRRRHRRVRRRFYKKFKKLRKIRLNQWQPSSIKKCRIEGYIPLFQAGYGRYSNNYPLWKEVIFPPHYPGGGGWGIQQLSLGNLYTQHKELMNYWTKSNDRLNMCRYMGVTVTLFREQHTDYIFTYYDSMPKTVTKYFYTSHHPMLMMTHKRKKTIPSFDSQPHKRKPYKRLFIRPPRLMKNQWFFQQQLADFPLLTFAASACSLQGMFGSVNAVNNNATMYCIDHSVFTKPIFQYKTQTHPEWGYRISDTIYLYGLQNGAHIFTENKYKDAIYLGNTMNNQRGAVINSYSESEFTQKYPFGEWGNPFFWGYMTGNLTTFQCTKDPKTMIKTPNTKLEQTWLRENPYVFKVRYNPFKDKGRGNQVYFIPNYDSSHNTWEPTKDPDLIFEGYPLWLLLWGLEDIVKRMGKCKNLDNDWTLVIKSNWILPPQAYYIPVSYDFVHGRGPYDTEREEMSRDDYTNWYPRFKYQRQAIQNIIMTGPAVARGDYAKNIQAKMKYTFHFKWGGNSEPQESVFDPTNQPITPAPPNLYGINEITNPFTSITGEIYPWDFRRDMLTETATERIRQSPTNETCMFTDGDQTSTDLQLFPQETQKKKTPETQKEALLQQLQLIQSYNQQLQLRFRKLKQLSKDQ</sequence>
<keyword evidence="5 6" id="KW-0946">Virion</keyword>
<accession>A0AAU7SST6</accession>
<evidence type="ECO:0000256" key="3">
    <source>
        <dbReference type="ARBA" id="ARBA00022431"/>
    </source>
</evidence>
<name>A0AAU7SST6_9VIRU</name>
<reference evidence="7" key="1">
    <citation type="submission" date="2024-05" db="EMBL/GenBank/DDBJ databases">
        <authorList>
            <person name="Laubscher F."/>
            <person name="Chudzinski V."/>
            <person name="Cordey S."/>
            <person name="Hosszu-Fellous K."/>
            <person name="Kaiser L."/>
        </authorList>
    </citation>
    <scope>NUCLEOTIDE SEQUENCE</scope>
    <source>
        <strain evidence="7">1136D4-11</strain>
    </source>
</reference>
<comment type="subcellular location">
    <subcellularLocation>
        <location evidence="1 6">Virion</location>
    </subcellularLocation>
</comment>
<keyword evidence="3 6" id="KW-1140">T=1 icosahedral capsid protein</keyword>
<comment type="function">
    <text evidence="6">Self-assembles to form an icosahedral capsid.</text>
</comment>
<comment type="similarity">
    <text evidence="2 6">Belongs to the anelloviridae capsid protein family.</text>
</comment>
<evidence type="ECO:0000313" key="7">
    <source>
        <dbReference type="EMBL" id="XBU06717.1"/>
    </source>
</evidence>
<evidence type="ECO:0000256" key="2">
    <source>
        <dbReference type="ARBA" id="ARBA00006131"/>
    </source>
</evidence>
<organism evidence="7">
    <name type="scientific">Betatorquevirus homini36</name>
    <dbReference type="NCBI Taxonomy" id="3052022"/>
    <lineage>
        <taxon>Viruses</taxon>
        <taxon>Monodnaviria</taxon>
        <taxon>Shotokuvirae</taxon>
        <taxon>Commensaviricota</taxon>
        <taxon>Cardeaviricetes</taxon>
        <taxon>Sanitavirales</taxon>
        <taxon>Anelloviridae</taxon>
        <taxon>Betatorquevirus</taxon>
    </lineage>
</organism>
<dbReference type="InterPro" id="IPR004219">
    <property type="entry name" value="TTvirus_Unk"/>
</dbReference>
<dbReference type="GO" id="GO:0039615">
    <property type="term" value="C:T=1 icosahedral viral capsid"/>
    <property type="evidence" value="ECO:0007669"/>
    <property type="project" value="UniProtKB-UniRule"/>
</dbReference>
<evidence type="ECO:0000256" key="6">
    <source>
        <dbReference type="RuleBase" id="RU361230"/>
    </source>
</evidence>
<proteinExistence type="inferred from homology"/>
<dbReference type="EMBL" id="PP857170">
    <property type="protein sequence ID" value="XBU06717.1"/>
    <property type="molecule type" value="Genomic_DNA"/>
</dbReference>
<dbReference type="Pfam" id="PF02956">
    <property type="entry name" value="TT_ORF1"/>
    <property type="match status" value="1"/>
</dbReference>